<proteinExistence type="predicted"/>
<reference evidence="1 2" key="1">
    <citation type="submission" date="2015-06" db="EMBL/GenBank/DDBJ databases">
        <title>Genome sequence of Mycobacterium conceptionense strain MLE.</title>
        <authorList>
            <person name="Greninger A.L."/>
            <person name="Cunningham G."/>
            <person name="Chiu C.Y."/>
            <person name="Miller S."/>
        </authorList>
    </citation>
    <scope>NUCLEOTIDE SEQUENCE [LARGE SCALE GENOMIC DNA]</scope>
    <source>
        <strain evidence="1 2">MLE</strain>
    </source>
</reference>
<dbReference type="PATRIC" id="fig|451644.5.peg.3208"/>
<name>A0A0J8U9J8_9MYCO</name>
<protein>
    <submittedName>
        <fullName evidence="1">Uncharacterized protein</fullName>
    </submittedName>
</protein>
<accession>A0A0J8U9J8</accession>
<dbReference type="Proteomes" id="UP000037594">
    <property type="component" value="Unassembled WGS sequence"/>
</dbReference>
<dbReference type="EMBL" id="LFOD01000012">
    <property type="protein sequence ID" value="KMV17667.1"/>
    <property type="molecule type" value="Genomic_DNA"/>
</dbReference>
<dbReference type="OrthoDB" id="9974813at2"/>
<comment type="caution">
    <text evidence="1">The sequence shown here is derived from an EMBL/GenBank/DDBJ whole genome shotgun (WGS) entry which is preliminary data.</text>
</comment>
<evidence type="ECO:0000313" key="1">
    <source>
        <dbReference type="EMBL" id="KMV17667.1"/>
    </source>
</evidence>
<organism evidence="1 2">
    <name type="scientific">Mycolicibacterium conceptionense</name>
    <dbReference type="NCBI Taxonomy" id="451644"/>
    <lineage>
        <taxon>Bacteria</taxon>
        <taxon>Bacillati</taxon>
        <taxon>Actinomycetota</taxon>
        <taxon>Actinomycetes</taxon>
        <taxon>Mycobacteriales</taxon>
        <taxon>Mycobacteriaceae</taxon>
        <taxon>Mycolicibacterium</taxon>
    </lineage>
</organism>
<evidence type="ECO:0000313" key="2">
    <source>
        <dbReference type="Proteomes" id="UP000037594"/>
    </source>
</evidence>
<dbReference type="RefSeq" id="WP_048896021.1">
    <property type="nucleotide sequence ID" value="NZ_LFOD01000012.1"/>
</dbReference>
<sequence length="74" mass="8026">MTNLIYTLIVDERGQHTAEFNDSQSLADDVVSRVSQFSSTEVTAAELAGDIDSGFTTIDLRARNPHIAVTVRSA</sequence>
<dbReference type="AlphaFoldDB" id="A0A0J8U9J8"/>
<gene>
    <name evidence="1" type="ORF">ACT17_15475</name>
</gene>